<dbReference type="OrthoDB" id="10395494at2759"/>
<dbReference type="EMBL" id="DS268112">
    <property type="protein sequence ID" value="KMM70539.1"/>
    <property type="molecule type" value="Genomic_DNA"/>
</dbReference>
<protein>
    <submittedName>
        <fullName evidence="3">Uncharacterized protein</fullName>
    </submittedName>
</protein>
<reference evidence="4" key="3">
    <citation type="journal article" date="2010" name="Genome Res.">
        <title>Population genomic sequencing of Coccidioides fungi reveals recent hybridization and transposon control.</title>
        <authorList>
            <person name="Neafsey D.E."/>
            <person name="Barker B.M."/>
            <person name="Sharpton T.J."/>
            <person name="Stajich J.E."/>
            <person name="Park D.J."/>
            <person name="Whiston E."/>
            <person name="Hung C.-Y."/>
            <person name="McMahan C."/>
            <person name="White J."/>
            <person name="Sykes S."/>
            <person name="Heiman D."/>
            <person name="Young S."/>
            <person name="Zeng Q."/>
            <person name="Abouelleil A."/>
            <person name="Aftuck L."/>
            <person name="Bessette D."/>
            <person name="Brown A."/>
            <person name="FitzGerald M."/>
            <person name="Lui A."/>
            <person name="Macdonald J.P."/>
            <person name="Priest M."/>
            <person name="Orbach M.J."/>
            <person name="Galgiani J.N."/>
            <person name="Kirkland T.N."/>
            <person name="Cole G.T."/>
            <person name="Birren B.W."/>
            <person name="Henn M.R."/>
            <person name="Taylor J.W."/>
            <person name="Rounsley S.D."/>
        </authorList>
    </citation>
    <scope>NUCLEOTIDE SEQUENCE [LARGE SCALE GENOMIC DNA]</scope>
    <source>
        <strain evidence="4">RMSCC 3488</strain>
    </source>
</reference>
<evidence type="ECO:0000313" key="4">
    <source>
        <dbReference type="Proteomes" id="UP000054567"/>
    </source>
</evidence>
<dbReference type="Proteomes" id="UP000054567">
    <property type="component" value="Unassembled WGS sequence"/>
</dbReference>
<name>A0A0J6FNM3_COCPO</name>
<feature type="transmembrane region" description="Helical" evidence="2">
    <location>
        <begin position="9"/>
        <end position="42"/>
    </location>
</feature>
<keyword evidence="2" id="KW-1133">Transmembrane helix</keyword>
<keyword evidence="2" id="KW-0812">Transmembrane</keyword>
<feature type="compositionally biased region" description="Polar residues" evidence="1">
    <location>
        <begin position="92"/>
        <end position="101"/>
    </location>
</feature>
<feature type="region of interest" description="Disordered" evidence="1">
    <location>
        <begin position="225"/>
        <end position="257"/>
    </location>
</feature>
<evidence type="ECO:0000256" key="2">
    <source>
        <dbReference type="SAM" id="Phobius"/>
    </source>
</evidence>
<dbReference type="AlphaFoldDB" id="A0A0J6FNM3"/>
<reference evidence="3 4" key="1">
    <citation type="submission" date="2007-06" db="EMBL/GenBank/DDBJ databases">
        <title>The Genome Sequence of Coccidioides posadasii RMSCC_3488.</title>
        <authorList>
            <consortium name="Coccidioides Genome Resources Consortium"/>
            <consortium name="The Broad Institute Genome Sequencing Platform"/>
            <person name="Henn M.R."/>
            <person name="Sykes S."/>
            <person name="Young S."/>
            <person name="Jaffe D."/>
            <person name="Berlin A."/>
            <person name="Alvarez P."/>
            <person name="Butler J."/>
            <person name="Gnerre S."/>
            <person name="Grabherr M."/>
            <person name="Mauceli E."/>
            <person name="Brockman W."/>
            <person name="Kodira C."/>
            <person name="Alvarado L."/>
            <person name="Zeng Q."/>
            <person name="Crawford M."/>
            <person name="Antoine C."/>
            <person name="Devon K."/>
            <person name="Galgiani J."/>
            <person name="Orsborn K."/>
            <person name="Lewis M.L."/>
            <person name="Nusbaum C."/>
            <person name="Galagan J."/>
            <person name="Birren B."/>
        </authorList>
    </citation>
    <scope>NUCLEOTIDE SEQUENCE [LARGE SCALE GENOMIC DNA]</scope>
    <source>
        <strain evidence="3 4">RMSCC 3488</strain>
    </source>
</reference>
<accession>A0A0J6FNM3</accession>
<feature type="region of interest" description="Disordered" evidence="1">
    <location>
        <begin position="89"/>
        <end position="145"/>
    </location>
</feature>
<evidence type="ECO:0000313" key="3">
    <source>
        <dbReference type="EMBL" id="KMM70539.1"/>
    </source>
</evidence>
<feature type="region of interest" description="Disordered" evidence="1">
    <location>
        <begin position="158"/>
        <end position="183"/>
    </location>
</feature>
<sequence length="257" mass="28263">MPSIRLSYLFFPFVFLAAIPIIILTTTIFACACVYVCAYVLLGYIFDSIFYSDSGFVGKFLTALLPNQPIPTGPPPAIPNQFQRLDVHHPWPSSNPGTITPRSGRHSRRPSASSETATFADGRKRSLPGFPYAPQSAQISPKAHKSVAMRHGILVSAQREDRGDWEDVNDEHEDDDNNNTAGYEDRCSEFLASVGRHQGPKTEISAEPKSNFFVGQYDGDVNGVLPTGPRLHFDIPPHPRRSSNGGKDPGSSEVTQY</sequence>
<organism evidence="3 4">
    <name type="scientific">Coccidioides posadasii RMSCC 3488</name>
    <dbReference type="NCBI Taxonomy" id="454284"/>
    <lineage>
        <taxon>Eukaryota</taxon>
        <taxon>Fungi</taxon>
        <taxon>Dikarya</taxon>
        <taxon>Ascomycota</taxon>
        <taxon>Pezizomycotina</taxon>
        <taxon>Eurotiomycetes</taxon>
        <taxon>Eurotiomycetidae</taxon>
        <taxon>Onygenales</taxon>
        <taxon>Onygenaceae</taxon>
        <taxon>Coccidioides</taxon>
    </lineage>
</organism>
<dbReference type="VEuPathDB" id="FungiDB:CPAG_06850"/>
<evidence type="ECO:0000256" key="1">
    <source>
        <dbReference type="SAM" id="MobiDB-lite"/>
    </source>
</evidence>
<gene>
    <name evidence="3" type="ORF">CPAG_06850</name>
</gene>
<dbReference type="PROSITE" id="PS51257">
    <property type="entry name" value="PROKAR_LIPOPROTEIN"/>
    <property type="match status" value="1"/>
</dbReference>
<reference evidence="4" key="2">
    <citation type="journal article" date="2009" name="Genome Res.">
        <title>Comparative genomic analyses of the human fungal pathogens Coccidioides and their relatives.</title>
        <authorList>
            <person name="Sharpton T.J."/>
            <person name="Stajich J.E."/>
            <person name="Rounsley S.D."/>
            <person name="Gardner M.J."/>
            <person name="Wortman J.R."/>
            <person name="Jordar V.S."/>
            <person name="Maiti R."/>
            <person name="Kodira C.D."/>
            <person name="Neafsey D.E."/>
            <person name="Zeng Q."/>
            <person name="Hung C.-Y."/>
            <person name="McMahan C."/>
            <person name="Muszewska A."/>
            <person name="Grynberg M."/>
            <person name="Mandel M.A."/>
            <person name="Kellner E.M."/>
            <person name="Barker B.M."/>
            <person name="Galgiani J.N."/>
            <person name="Orbach M.J."/>
            <person name="Kirkland T.N."/>
            <person name="Cole G.T."/>
            <person name="Henn M.R."/>
            <person name="Birren B.W."/>
            <person name="Taylor J.W."/>
        </authorList>
    </citation>
    <scope>NUCLEOTIDE SEQUENCE [LARGE SCALE GENOMIC DNA]</scope>
    <source>
        <strain evidence="4">RMSCC 3488</strain>
    </source>
</reference>
<keyword evidence="2" id="KW-0472">Membrane</keyword>
<feature type="compositionally biased region" description="Acidic residues" evidence="1">
    <location>
        <begin position="163"/>
        <end position="177"/>
    </location>
</feature>
<proteinExistence type="predicted"/>